<gene>
    <name evidence="4" type="ORF">FNT36_12860</name>
</gene>
<accession>A0A558BV18</accession>
<dbReference type="InterPro" id="IPR051532">
    <property type="entry name" value="Ester_Hydrolysis_Enzymes"/>
</dbReference>
<evidence type="ECO:0000256" key="2">
    <source>
        <dbReference type="SAM" id="SignalP"/>
    </source>
</evidence>
<dbReference type="EMBL" id="VMRJ01000003">
    <property type="protein sequence ID" value="TVT40365.1"/>
    <property type="molecule type" value="Genomic_DNA"/>
</dbReference>
<dbReference type="AlphaFoldDB" id="A0A558BV18"/>
<protein>
    <recommendedName>
        <fullName evidence="3">SGNH hydrolase-type esterase domain-containing protein</fullName>
    </recommendedName>
</protein>
<dbReference type="CDD" id="cd00229">
    <property type="entry name" value="SGNH_hydrolase"/>
    <property type="match status" value="1"/>
</dbReference>
<dbReference type="InterPro" id="IPR013830">
    <property type="entry name" value="SGNH_hydro"/>
</dbReference>
<dbReference type="SUPFAM" id="SSF49899">
    <property type="entry name" value="Concanavalin A-like lectins/glucanases"/>
    <property type="match status" value="1"/>
</dbReference>
<evidence type="ECO:0000313" key="5">
    <source>
        <dbReference type="Proteomes" id="UP000317624"/>
    </source>
</evidence>
<dbReference type="Gene3D" id="2.60.120.200">
    <property type="match status" value="1"/>
</dbReference>
<dbReference type="Gene3D" id="3.40.50.1110">
    <property type="entry name" value="SGNH hydrolase"/>
    <property type="match status" value="1"/>
</dbReference>
<dbReference type="OrthoDB" id="8215557at2"/>
<keyword evidence="5" id="KW-1185">Reference proteome</keyword>
<dbReference type="GO" id="GO:0005975">
    <property type="term" value="P:carbohydrate metabolic process"/>
    <property type="evidence" value="ECO:0007669"/>
    <property type="project" value="UniProtKB-ARBA"/>
</dbReference>
<dbReference type="Pfam" id="PF13472">
    <property type="entry name" value="Lipase_GDSL_2"/>
    <property type="match status" value="1"/>
</dbReference>
<dbReference type="InterPro" id="IPR036514">
    <property type="entry name" value="SGNH_hydro_sf"/>
</dbReference>
<feature type="compositionally biased region" description="Low complexity" evidence="1">
    <location>
        <begin position="437"/>
        <end position="447"/>
    </location>
</feature>
<organism evidence="4 5">
    <name type="scientific">Hymenobacter setariae</name>
    <dbReference type="NCBI Taxonomy" id="2594794"/>
    <lineage>
        <taxon>Bacteria</taxon>
        <taxon>Pseudomonadati</taxon>
        <taxon>Bacteroidota</taxon>
        <taxon>Cytophagia</taxon>
        <taxon>Cytophagales</taxon>
        <taxon>Hymenobacteraceae</taxon>
        <taxon>Hymenobacter</taxon>
    </lineage>
</organism>
<comment type="caution">
    <text evidence="4">The sequence shown here is derived from an EMBL/GenBank/DDBJ whole genome shotgun (WGS) entry which is preliminary data.</text>
</comment>
<sequence>MPFSMPKLLPLLLLALGTQVSHAQAPSPTTPATTLAPSDLKIVYFGSSVPFGQGATGKYGYPSRYSALLAQRAKAGLGAPWTTANISIPGDNTPKVLARWERDLPPQQGRYVVYALALGNEGIHEGGQPKFDQFKANMQVLLAKARAQGMVPVVTNSYTRNDYTAEDYAFIQQMNLLLHSWAVPTVNLLGAVDDGHGRWAAGYFDDGLHPNDLGHAELFHAWVPSLFDALRAGKPLPKRQATAGLSLAGGALRLVPEALVHPFTQVVSFRAKAPGTLLTLQDSTNTGRLSLGAQGQLIYTSAKAGRLTSTAHVADDKWHQVALTHYFARGETLLYLDGKLVGHLPEQLRTRQLTLGGSQAPAGAQYRNWLFYRSGMNEAEVRALAADSLLKSSLELYAPLNGRAALPAQLANLAQSTNVLVRVPSPAASPARRINTRRTAPAKTTTR</sequence>
<proteinExistence type="predicted"/>
<evidence type="ECO:0000259" key="3">
    <source>
        <dbReference type="Pfam" id="PF13472"/>
    </source>
</evidence>
<dbReference type="SUPFAM" id="SSF52266">
    <property type="entry name" value="SGNH hydrolase"/>
    <property type="match status" value="1"/>
</dbReference>
<feature type="region of interest" description="Disordered" evidence="1">
    <location>
        <begin position="424"/>
        <end position="447"/>
    </location>
</feature>
<dbReference type="Proteomes" id="UP000317624">
    <property type="component" value="Unassembled WGS sequence"/>
</dbReference>
<feature type="chain" id="PRO_5035183903" description="SGNH hydrolase-type esterase domain-containing protein" evidence="2">
    <location>
        <begin position="24"/>
        <end position="447"/>
    </location>
</feature>
<dbReference type="PANTHER" id="PTHR30383">
    <property type="entry name" value="THIOESTERASE 1/PROTEASE 1/LYSOPHOSPHOLIPASE L1"/>
    <property type="match status" value="1"/>
</dbReference>
<dbReference type="InterPro" id="IPR013320">
    <property type="entry name" value="ConA-like_dom_sf"/>
</dbReference>
<dbReference type="PANTHER" id="PTHR30383:SF5">
    <property type="entry name" value="SGNH HYDROLASE-TYPE ESTERASE DOMAIN-CONTAINING PROTEIN"/>
    <property type="match status" value="1"/>
</dbReference>
<feature type="domain" description="SGNH hydrolase-type esterase" evidence="3">
    <location>
        <begin position="45"/>
        <end position="216"/>
    </location>
</feature>
<evidence type="ECO:0000313" key="4">
    <source>
        <dbReference type="EMBL" id="TVT40365.1"/>
    </source>
</evidence>
<feature type="signal peptide" evidence="2">
    <location>
        <begin position="1"/>
        <end position="23"/>
    </location>
</feature>
<name>A0A558BV18_9BACT</name>
<dbReference type="GO" id="GO:0004622">
    <property type="term" value="F:phosphatidylcholine lysophospholipase activity"/>
    <property type="evidence" value="ECO:0007669"/>
    <property type="project" value="TreeGrafter"/>
</dbReference>
<keyword evidence="2" id="KW-0732">Signal</keyword>
<reference evidence="4 5" key="1">
    <citation type="submission" date="2019-07" db="EMBL/GenBank/DDBJ databases">
        <title>Hymenobacter sp. straun FUR1 Genome sequencing and assembly.</title>
        <authorList>
            <person name="Chhetri G."/>
        </authorList>
    </citation>
    <scope>NUCLEOTIDE SEQUENCE [LARGE SCALE GENOMIC DNA]</scope>
    <source>
        <strain evidence="4 5">Fur1</strain>
    </source>
</reference>
<dbReference type="GO" id="GO:0004553">
    <property type="term" value="F:hydrolase activity, hydrolyzing O-glycosyl compounds"/>
    <property type="evidence" value="ECO:0007669"/>
    <property type="project" value="UniProtKB-ARBA"/>
</dbReference>
<evidence type="ECO:0000256" key="1">
    <source>
        <dbReference type="SAM" id="MobiDB-lite"/>
    </source>
</evidence>